<protein>
    <recommendedName>
        <fullName evidence="4">GBD/FH3 domain-containing protein</fullName>
    </recommendedName>
</protein>
<keyword evidence="6" id="KW-1185">Reference proteome</keyword>
<gene>
    <name evidence="5" type="ORF">EWM64_g7645</name>
</gene>
<proteinExistence type="inferred from homology"/>
<reference evidence="5 6" key="1">
    <citation type="submission" date="2019-02" db="EMBL/GenBank/DDBJ databases">
        <title>Genome sequencing of the rare red list fungi Hericium alpestre (H. flagellum).</title>
        <authorList>
            <person name="Buettner E."/>
            <person name="Kellner H."/>
        </authorList>
    </citation>
    <scope>NUCLEOTIDE SEQUENCE [LARGE SCALE GENOMIC DNA]</scope>
    <source>
        <strain evidence="5 6">DSM 108284</strain>
    </source>
</reference>
<evidence type="ECO:0000256" key="1">
    <source>
        <dbReference type="ARBA" id="ARBA00037935"/>
    </source>
</evidence>
<feature type="compositionally biased region" description="Low complexity" evidence="3">
    <location>
        <begin position="85"/>
        <end position="114"/>
    </location>
</feature>
<feature type="compositionally biased region" description="Basic residues" evidence="3">
    <location>
        <begin position="198"/>
        <end position="210"/>
    </location>
</feature>
<dbReference type="STRING" id="135208.A0A4Y9ZNC3"/>
<feature type="region of interest" description="Disordered" evidence="3">
    <location>
        <begin position="758"/>
        <end position="817"/>
    </location>
</feature>
<feature type="compositionally biased region" description="Polar residues" evidence="3">
    <location>
        <begin position="164"/>
        <end position="184"/>
    </location>
</feature>
<dbReference type="GO" id="GO:0051016">
    <property type="term" value="P:barbed-end actin filament capping"/>
    <property type="evidence" value="ECO:0007669"/>
    <property type="project" value="TreeGrafter"/>
</dbReference>
<dbReference type="PROSITE" id="PS51232">
    <property type="entry name" value="GBD_FH3"/>
    <property type="match status" value="1"/>
</dbReference>
<organism evidence="5 6">
    <name type="scientific">Hericium alpestre</name>
    <dbReference type="NCBI Taxonomy" id="135208"/>
    <lineage>
        <taxon>Eukaryota</taxon>
        <taxon>Fungi</taxon>
        <taxon>Dikarya</taxon>
        <taxon>Basidiomycota</taxon>
        <taxon>Agaricomycotina</taxon>
        <taxon>Agaricomycetes</taxon>
        <taxon>Russulales</taxon>
        <taxon>Hericiaceae</taxon>
        <taxon>Hericium</taxon>
    </lineage>
</organism>
<evidence type="ECO:0000256" key="3">
    <source>
        <dbReference type="SAM" id="MobiDB-lite"/>
    </source>
</evidence>
<dbReference type="GO" id="GO:0051017">
    <property type="term" value="P:actin filament bundle assembly"/>
    <property type="evidence" value="ECO:0007669"/>
    <property type="project" value="TreeGrafter"/>
</dbReference>
<evidence type="ECO:0000256" key="2">
    <source>
        <dbReference type="SAM" id="Coils"/>
    </source>
</evidence>
<dbReference type="GO" id="GO:0003779">
    <property type="term" value="F:actin binding"/>
    <property type="evidence" value="ECO:0007669"/>
    <property type="project" value="InterPro"/>
</dbReference>
<dbReference type="Pfam" id="PF06367">
    <property type="entry name" value="Drf_FH3"/>
    <property type="match status" value="1"/>
</dbReference>
<comment type="caution">
    <text evidence="5">The sequence shown here is derived from an EMBL/GenBank/DDBJ whole genome shotgun (WGS) entry which is preliminary data.</text>
</comment>
<dbReference type="GO" id="GO:0032153">
    <property type="term" value="C:cell division site"/>
    <property type="evidence" value="ECO:0007669"/>
    <property type="project" value="UniProtKB-ARBA"/>
</dbReference>
<dbReference type="Pfam" id="PF06371">
    <property type="entry name" value="Drf_GBD"/>
    <property type="match status" value="1"/>
</dbReference>
<dbReference type="SUPFAM" id="SSF48371">
    <property type="entry name" value="ARM repeat"/>
    <property type="match status" value="1"/>
</dbReference>
<dbReference type="AlphaFoldDB" id="A0A4Y9ZNC3"/>
<feature type="coiled-coil region" evidence="2">
    <location>
        <begin position="678"/>
        <end position="716"/>
    </location>
</feature>
<keyword evidence="2" id="KW-0175">Coiled coil</keyword>
<evidence type="ECO:0000313" key="5">
    <source>
        <dbReference type="EMBL" id="TFY76366.1"/>
    </source>
</evidence>
<dbReference type="InterPro" id="IPR016024">
    <property type="entry name" value="ARM-type_fold"/>
</dbReference>
<dbReference type="InterPro" id="IPR014768">
    <property type="entry name" value="GBD/FH3_dom"/>
</dbReference>
<dbReference type="GO" id="GO:0005938">
    <property type="term" value="C:cell cortex"/>
    <property type="evidence" value="ECO:0007669"/>
    <property type="project" value="UniProtKB-ARBA"/>
</dbReference>
<name>A0A4Y9ZNC3_9AGAM</name>
<dbReference type="GO" id="GO:0043332">
    <property type="term" value="C:mating projection tip"/>
    <property type="evidence" value="ECO:0007669"/>
    <property type="project" value="TreeGrafter"/>
</dbReference>
<dbReference type="InterPro" id="IPR010473">
    <property type="entry name" value="GTPase-bd"/>
</dbReference>
<feature type="domain" description="GBD/FH3" evidence="4">
    <location>
        <begin position="218"/>
        <end position="623"/>
    </location>
</feature>
<dbReference type="SMART" id="SM01139">
    <property type="entry name" value="Drf_FH3"/>
    <property type="match status" value="1"/>
</dbReference>
<dbReference type="EMBL" id="SFCI01001228">
    <property type="protein sequence ID" value="TFY76366.1"/>
    <property type="molecule type" value="Genomic_DNA"/>
</dbReference>
<sequence length="851" mass="94704">MDTFFGRKKSRPRQSSASTSSELRSVPYESVSAGSPPPVSGSSQGFRRNLSNISAPVTNPTLSADGTELNVHAMQRVRSERERTYASSNATSTRSNSPHPSVVTDDSSTLVSESAESPSKLFNPATHRVRTSESLAGRASLDFGQPYASPHASRSFVSDDSAGRPSSQFTRSDNRSSRFLSTITGAGAGSELSPQSGHSHHFPHLHRHSHSHDDFYFPRPEDDAEIEALFENLKMARDLGPLPDLSMDQKWRMVEGDERIRWNEERNREQHAKKQLELGKPASVVEGTPEWYLKKFLDKTITAKQASNLLVSLRSRDIAWFRQFVAIQGTSVLATTLAHLSRKGTERRENDNQLEYEIVRPSLIFHVAYAPIFMQDATKEALTHNGIVAQLASALNSPRIVTKKLLIELLINVTYWQDGEALPLVFSALEALSVQNGCAETPYAYWFKSLESVLSGRGKMGSLVGASDEVRKNAGTEGALNEYALFNMILINGIIACLDDLDLRLHHRSLMDAAGLQRIIQHCRAFGYEQLDTQLEMLEERLEADEQDLRDRLDQDILRDMNSLEDVYGALRARTDDSKAHDYFLSMMQHLLLIRDEGPGLVHYFQLLDSLVTDVVMDKKLGGVENRFGQSVERIIGQFNDADRSHIEKELLEEELAKGGEGLVGQLKATIAQTEGKLEVSQENTLRLQERLEQQKLDYEERIAQLEAQILELFRMLREVGKGVDQILDTGGSMDRQTLMDTLEKHLQRIKTIDILEGRDDDAARQPRRKKSGTGFGSDSETDEGEGGPSGSSSLRRKARSKNGVPGSARASEVINGRGSQFMDADEADVREQIQQQLAAGATAVCVLVRL</sequence>
<comment type="similarity">
    <text evidence="1">Belongs to the formin homology family. BNI1 subfamily.</text>
</comment>
<dbReference type="PANTHER" id="PTHR47102:SF2">
    <property type="entry name" value="PROTEIN BNI1"/>
    <property type="match status" value="1"/>
</dbReference>
<evidence type="ECO:0000259" key="4">
    <source>
        <dbReference type="PROSITE" id="PS51232"/>
    </source>
</evidence>
<accession>A0A4Y9ZNC3</accession>
<feature type="compositionally biased region" description="Basic residues" evidence="3">
    <location>
        <begin position="1"/>
        <end position="12"/>
    </location>
</feature>
<dbReference type="InterPro" id="IPR010472">
    <property type="entry name" value="FH3_dom"/>
</dbReference>
<dbReference type="GO" id="GO:0015629">
    <property type="term" value="C:actin cytoskeleton"/>
    <property type="evidence" value="ECO:0007669"/>
    <property type="project" value="UniProtKB-ARBA"/>
</dbReference>
<dbReference type="Gene3D" id="1.10.238.150">
    <property type="entry name" value="Formin, FH3 diaphanous domain"/>
    <property type="match status" value="1"/>
</dbReference>
<feature type="region of interest" description="Disordered" evidence="3">
    <location>
        <begin position="1"/>
        <end position="218"/>
    </location>
</feature>
<dbReference type="OrthoDB" id="1104827at2759"/>
<dbReference type="Gene3D" id="1.25.10.10">
    <property type="entry name" value="Leucine-rich Repeat Variant"/>
    <property type="match status" value="1"/>
</dbReference>
<dbReference type="GO" id="GO:0031267">
    <property type="term" value="F:small GTPase binding"/>
    <property type="evidence" value="ECO:0007669"/>
    <property type="project" value="InterPro"/>
</dbReference>
<dbReference type="InterPro" id="IPR011989">
    <property type="entry name" value="ARM-like"/>
</dbReference>
<dbReference type="GO" id="GO:1903475">
    <property type="term" value="P:mitotic actomyosin contractile ring assembly"/>
    <property type="evidence" value="ECO:0007669"/>
    <property type="project" value="TreeGrafter"/>
</dbReference>
<dbReference type="PANTHER" id="PTHR47102">
    <property type="entry name" value="PROTEIN BNI1"/>
    <property type="match status" value="1"/>
</dbReference>
<dbReference type="SMART" id="SM01140">
    <property type="entry name" value="Drf_GBD"/>
    <property type="match status" value="1"/>
</dbReference>
<feature type="coiled-coil region" evidence="2">
    <location>
        <begin position="528"/>
        <end position="555"/>
    </location>
</feature>
<dbReference type="Proteomes" id="UP000298061">
    <property type="component" value="Unassembled WGS sequence"/>
</dbReference>
<evidence type="ECO:0000313" key="6">
    <source>
        <dbReference type="Proteomes" id="UP000298061"/>
    </source>
</evidence>
<feature type="compositionally biased region" description="Polar residues" evidence="3">
    <location>
        <begin position="44"/>
        <end position="64"/>
    </location>
</feature>
<dbReference type="InterPro" id="IPR051661">
    <property type="entry name" value="Actin_filament_regulator"/>
</dbReference>